<protein>
    <recommendedName>
        <fullName evidence="4">Lipoprotein</fullName>
    </recommendedName>
</protein>
<evidence type="ECO:0008006" key="4">
    <source>
        <dbReference type="Google" id="ProtNLM"/>
    </source>
</evidence>
<dbReference type="Proteomes" id="UP000653127">
    <property type="component" value="Unassembled WGS sequence"/>
</dbReference>
<comment type="caution">
    <text evidence="2">The sequence shown here is derived from an EMBL/GenBank/DDBJ whole genome shotgun (WGS) entry which is preliminary data.</text>
</comment>
<dbReference type="PROSITE" id="PS51257">
    <property type="entry name" value="PROKAR_LIPOPROTEIN"/>
    <property type="match status" value="1"/>
</dbReference>
<evidence type="ECO:0000313" key="3">
    <source>
        <dbReference type="Proteomes" id="UP000653127"/>
    </source>
</evidence>
<accession>A0A926DYS5</accession>
<dbReference type="AlphaFoldDB" id="A0A926DYS5"/>
<feature type="chain" id="PRO_5036851270" description="Lipoprotein" evidence="1">
    <location>
        <begin position="24"/>
        <end position="246"/>
    </location>
</feature>
<feature type="signal peptide" evidence="1">
    <location>
        <begin position="1"/>
        <end position="23"/>
    </location>
</feature>
<organism evidence="2 3">
    <name type="scientific">Ligaoa zhengdingensis</name>
    <dbReference type="NCBI Taxonomy" id="2763658"/>
    <lineage>
        <taxon>Bacteria</taxon>
        <taxon>Bacillati</taxon>
        <taxon>Bacillota</taxon>
        <taxon>Clostridia</taxon>
        <taxon>Eubacteriales</taxon>
        <taxon>Oscillospiraceae</taxon>
        <taxon>Ligaoa</taxon>
    </lineage>
</organism>
<dbReference type="EMBL" id="JACRST010000005">
    <property type="protein sequence ID" value="MBC8546403.1"/>
    <property type="molecule type" value="Genomic_DNA"/>
</dbReference>
<evidence type="ECO:0000313" key="2">
    <source>
        <dbReference type="EMBL" id="MBC8546403.1"/>
    </source>
</evidence>
<gene>
    <name evidence="2" type="ORF">H8711_05575</name>
</gene>
<dbReference type="RefSeq" id="WP_249282482.1">
    <property type="nucleotide sequence ID" value="NZ_JACRST010000005.1"/>
</dbReference>
<sequence length="246" mass="29081">MKQLLSILLLIGILAAFSSCQNADREPVEGLNGLEMYSDFIDNMTSGELQKVHYSFHTWFDFCSSESEVIKFRQTESGGRELLYRDRHPFVFWHWPAYDYYDGTNYYYKYDDEWFIDRFTKYDRVQQRDFIGIRERFFTGNQVLSDVVYRDGEGYLVHSVVQSTDRNTYYALIGHVDKDKMFRRIEIKHYDYNFDRGAWDHVGTYLFRYSHINEDRPVARPADLDLGNIQNKAALPPDAPEGSLEG</sequence>
<reference evidence="2" key="1">
    <citation type="submission" date="2020-08" db="EMBL/GenBank/DDBJ databases">
        <title>Genome public.</title>
        <authorList>
            <person name="Liu C."/>
            <person name="Sun Q."/>
        </authorList>
    </citation>
    <scope>NUCLEOTIDE SEQUENCE</scope>
    <source>
        <strain evidence="2">NSJ-31</strain>
    </source>
</reference>
<proteinExistence type="predicted"/>
<keyword evidence="1" id="KW-0732">Signal</keyword>
<keyword evidence="3" id="KW-1185">Reference proteome</keyword>
<name>A0A926DYS5_9FIRM</name>
<evidence type="ECO:0000256" key="1">
    <source>
        <dbReference type="SAM" id="SignalP"/>
    </source>
</evidence>